<sequence>MSTEDGHRRGLGRLRRGGFVSKFFVREAKRFGRRHCLVGHRFGDGRHILAAAPPTAQSAWGQRQQKHTDRRDCRDQALVLGSRQLGWLHLHLHHTAARPEPGAHFGHAGFGLGERGARVVLGLSIPADVLADLHAAELGAAHGAEVGGLVRFLGQGGVVVLAGGFRVEAEVELVFPAELEPRLAQRVVADLRARVPLGQVRRVRGDLVGDDAGLDVVLVRQPQVLLGRHVAEHRATEPADHRRTDARGDVVVPRRDVGGQRAQGVERRLVAALELLVHVLLDQLHRHVAGAFDHALHVMLPGDLGQLAQGLQLAELRRVVGVGDRARTQAVAQRKADVVGLHDFADFVEMGVEEVLLVMRQAPLGHDRAAAADDAGHALGGERHVAQQHAGVDGEVVHALLGLLDQGVAEDLPGQCFGAAVDFLQRLVDRHGTDRHRRVADDPLAGLVDVLAGGQVHHRVAAPADRPHQLLHLFGNAGGHRAVADVGVDLGQEVTADDHRLTFRMVDVVGQHRTAARDFIAHELRRDDLLDRSAERLARMLLQQAGIADRFQPLVLADRDEFHFRGDDAAARVMHLGDVGTCARTARQAARGEAHRIELRVMLAIATERRTQSFQPLGITAFFHPAATQCRQTSGQIDAHLRVGVRARRVVNGHRCILFSAEQGRRAGQRDLAHRHLQIRA</sequence>
<keyword evidence="1" id="KW-1185">Reference proteome</keyword>
<protein>
    <submittedName>
        <fullName evidence="2">NAD-specific glutamate dehydrogenase</fullName>
    </submittedName>
</protein>
<evidence type="ECO:0000313" key="1">
    <source>
        <dbReference type="Proteomes" id="UP000038045"/>
    </source>
</evidence>
<evidence type="ECO:0000313" key="2">
    <source>
        <dbReference type="WBParaSite" id="PTRK_0000819500.1"/>
    </source>
</evidence>
<organism evidence="1 2">
    <name type="scientific">Parastrongyloides trichosuri</name>
    <name type="common">Possum-specific nematode worm</name>
    <dbReference type="NCBI Taxonomy" id="131310"/>
    <lineage>
        <taxon>Eukaryota</taxon>
        <taxon>Metazoa</taxon>
        <taxon>Ecdysozoa</taxon>
        <taxon>Nematoda</taxon>
        <taxon>Chromadorea</taxon>
        <taxon>Rhabditida</taxon>
        <taxon>Tylenchina</taxon>
        <taxon>Panagrolaimomorpha</taxon>
        <taxon>Strongyloidoidea</taxon>
        <taxon>Strongyloididae</taxon>
        <taxon>Parastrongyloides</taxon>
    </lineage>
</organism>
<name>A0A0N4ZJL5_PARTI</name>
<dbReference type="Proteomes" id="UP000038045">
    <property type="component" value="Unplaced"/>
</dbReference>
<dbReference type="WBParaSite" id="PTRK_0000819500.1">
    <property type="protein sequence ID" value="PTRK_0000819500.1"/>
    <property type="gene ID" value="PTRK_0000819500"/>
</dbReference>
<accession>A0A0N4ZJL5</accession>
<reference evidence="2" key="1">
    <citation type="submission" date="2017-02" db="UniProtKB">
        <authorList>
            <consortium name="WormBaseParasite"/>
        </authorList>
    </citation>
    <scope>IDENTIFICATION</scope>
</reference>
<dbReference type="AlphaFoldDB" id="A0A0N4ZJL5"/>
<proteinExistence type="predicted"/>